<evidence type="ECO:0000313" key="5">
    <source>
        <dbReference type="Proteomes" id="UP000245812"/>
    </source>
</evidence>
<proteinExistence type="inferred from homology"/>
<dbReference type="OrthoDB" id="8410954at2"/>
<dbReference type="EMBL" id="QGHC01000003">
    <property type="protein sequence ID" value="PWK91905.1"/>
    <property type="molecule type" value="Genomic_DNA"/>
</dbReference>
<feature type="region of interest" description="Disordered" evidence="3">
    <location>
        <begin position="120"/>
        <end position="145"/>
    </location>
</feature>
<accession>A0A316IXJ9</accession>
<dbReference type="GO" id="GO:0008643">
    <property type="term" value="P:carbohydrate transport"/>
    <property type="evidence" value="ECO:0007669"/>
    <property type="project" value="InterPro"/>
</dbReference>
<feature type="compositionally biased region" description="Low complexity" evidence="3">
    <location>
        <begin position="120"/>
        <end position="132"/>
    </location>
</feature>
<evidence type="ECO:0000313" key="4">
    <source>
        <dbReference type="EMBL" id="PWK91905.1"/>
    </source>
</evidence>
<comment type="caution">
    <text evidence="4">The sequence shown here is derived from an EMBL/GenBank/DDBJ whole genome shotgun (WGS) entry which is preliminary data.</text>
</comment>
<sequence>MVEQFAVLGYKAPTRADAAFAMRNPVVGEGGNVEEAAAETGRGGAPDVAQVPVDRPCVAMDNLMDRQSAGGAPASYANCTVRGTAGGAASAGVAPCRRLPAAPLALALGALCAPPAWAADDAAQDPQPSAQANRQDAAPATAQQQELQARLAKFHHFDELGESGLTTNFPLPAIDSVLQDAGGWRSALAQHDIGVQTQFVFDVTDGLLSTGQPAHPQMYNGQRFTVSTITAESDVTFGLASWGLPNSKITVGAHVLANTFHAGGGPNTGEIRALYYYQSFGDGRYEAKVGWIANIWEYAGLFMGGSPVLANGISALIPIEVGLSSDTATTPAINLTAHGDHGEYVRIGVQRSVSPEGNNYETEHHNFWGLKIHQPGAGPLYIGEVGLKRDASGSHHQIWLRGGYMYNDSDYTSFVNGRTKANRATYAAGDYQLTQINSGMPFRGLYVGASAAWAPKELNVYSTNYEVRAYYVGPFDGRPTDAITFRAYYNKFSGPAQRALAMEGLFTNPDQKGYEVGYAYHVTHGVHLLPALAYIEHPSFVGDFKDALIASLNLYMEF</sequence>
<dbReference type="Gene3D" id="2.40.160.180">
    <property type="entry name" value="Carbohydrate-selective porin OprB"/>
    <property type="match status" value="1"/>
</dbReference>
<dbReference type="InterPro" id="IPR038673">
    <property type="entry name" value="OprB_sf"/>
</dbReference>
<dbReference type="RefSeq" id="WP_109722498.1">
    <property type="nucleotide sequence ID" value="NZ_MSZV01000069.1"/>
</dbReference>
<evidence type="ECO:0000256" key="1">
    <source>
        <dbReference type="ARBA" id="ARBA00008769"/>
    </source>
</evidence>
<dbReference type="InterPro" id="IPR052932">
    <property type="entry name" value="OprB_Porin"/>
</dbReference>
<dbReference type="GO" id="GO:0015288">
    <property type="term" value="F:porin activity"/>
    <property type="evidence" value="ECO:0007669"/>
    <property type="project" value="InterPro"/>
</dbReference>
<dbReference type="InterPro" id="IPR007049">
    <property type="entry name" value="Carb-sel_porin_OprB"/>
</dbReference>
<gene>
    <name evidence="4" type="ORF">C7456_10324</name>
</gene>
<dbReference type="PANTHER" id="PTHR37944:SF1">
    <property type="entry name" value="PORIN B"/>
    <property type="match status" value="1"/>
</dbReference>
<dbReference type="GO" id="GO:0016020">
    <property type="term" value="C:membrane"/>
    <property type="evidence" value="ECO:0007669"/>
    <property type="project" value="InterPro"/>
</dbReference>
<reference evidence="4 5" key="1">
    <citation type="submission" date="2018-05" db="EMBL/GenBank/DDBJ databases">
        <title>Genomic Encyclopedia of Type Strains, Phase IV (KMG-IV): sequencing the most valuable type-strain genomes for metagenomic binning, comparative biology and taxonomic classification.</title>
        <authorList>
            <person name="Goeker M."/>
        </authorList>
    </citation>
    <scope>NUCLEOTIDE SEQUENCE [LARGE SCALE GENOMIC DNA]</scope>
    <source>
        <strain evidence="4 5">DSM 14263</strain>
    </source>
</reference>
<evidence type="ECO:0000256" key="3">
    <source>
        <dbReference type="SAM" id="MobiDB-lite"/>
    </source>
</evidence>
<keyword evidence="5" id="KW-1185">Reference proteome</keyword>
<name>A0A316IXJ9_9GAMM</name>
<comment type="similarity">
    <text evidence="1 2">Belongs to the OprB family.</text>
</comment>
<evidence type="ECO:0000256" key="2">
    <source>
        <dbReference type="RuleBase" id="RU363072"/>
    </source>
</evidence>
<organism evidence="4 5">
    <name type="scientific">Fulvimonas soli</name>
    <dbReference type="NCBI Taxonomy" id="155197"/>
    <lineage>
        <taxon>Bacteria</taxon>
        <taxon>Pseudomonadati</taxon>
        <taxon>Pseudomonadota</taxon>
        <taxon>Gammaproteobacteria</taxon>
        <taxon>Lysobacterales</taxon>
        <taxon>Rhodanobacteraceae</taxon>
        <taxon>Fulvimonas</taxon>
    </lineage>
</organism>
<dbReference type="Proteomes" id="UP000245812">
    <property type="component" value="Unassembled WGS sequence"/>
</dbReference>
<dbReference type="PANTHER" id="PTHR37944">
    <property type="entry name" value="PORIN B"/>
    <property type="match status" value="1"/>
</dbReference>
<dbReference type="AlphaFoldDB" id="A0A316IXJ9"/>
<dbReference type="Pfam" id="PF04966">
    <property type="entry name" value="OprB"/>
    <property type="match status" value="1"/>
</dbReference>
<protein>
    <submittedName>
        <fullName evidence="4">Carbohydrate-selective porin OprB</fullName>
    </submittedName>
</protein>